<dbReference type="PROSITE" id="PS50887">
    <property type="entry name" value="GGDEF"/>
    <property type="match status" value="1"/>
</dbReference>
<sequence>MARYLESQLDFIFFFYGLAFMLLGVLCLAFARRLDDDHRPLIRLTGLFGCVHGASEWLDMIALIAGDASEFLLARAVLMTASFVLLAEAGRQGLQSRGVPVPGPWILVPILLAIVAVGVFDGLLSAKAAARYLLAAPGAIAVGFALFPLRDNHPETGRWLMITVAAGFIGYGVAAGLIVAPAPFWPADVINQDGFQRLTGVPVQLVRGLIAVMLAALAWAAWGRRVMQTLAYPGYSRHLKRQFVGVVTTLLTILLLGWALTNYLGEIHRQDVETEAAGDAALLISGLERETAIADALVKAFAQSPPVQRLLGGARGESPDAVRALLQLDAGAVHTVRSFIVDRSGAIVLAADASEQSWLGQPNLQEVHWFQQALAGRAVREFRVDPPERIRAYLTAYPIRSAEGSIVGVAVLESSLESLATVMGRYDQAFFVVDGRGVVIITNQRDELLRTLWPRPDLPRQLLSEQLGEPPRQPMLAHEVFGSGWMDFGGRRSYVLRAPIAETSASLVLAVPVKGIFASRLLGIVITLQVAIAALFYFFGLDSGVRDRLQRQLHEELQFRSQELARQAATDALTGLFNRMTFNERLDEELARSERSGRPFSLVLFDIDHFKEVNDIYGHPMGDQVLIRLSQTVAASVRRADLLVRWGGEEFALLLADTDAQAAYETANKLRLLVAHTLFEQVGTVTASFGVAQVLPGDNAETLVARADNALYRAKLNGRNRAELSLPVVDPLELSPTA</sequence>
<feature type="transmembrane region" description="Helical" evidence="3">
    <location>
        <begin position="159"/>
        <end position="185"/>
    </location>
</feature>
<dbReference type="PANTHER" id="PTHR45138">
    <property type="entry name" value="REGULATORY COMPONENTS OF SENSORY TRANSDUCTION SYSTEM"/>
    <property type="match status" value="1"/>
</dbReference>
<dbReference type="Gene3D" id="3.30.450.20">
    <property type="entry name" value="PAS domain"/>
    <property type="match status" value="1"/>
</dbReference>
<dbReference type="AlphaFoldDB" id="A0A323ULF2"/>
<comment type="caution">
    <text evidence="5">The sequence shown here is derived from an EMBL/GenBank/DDBJ whole genome shotgun (WGS) entry which is preliminary data.</text>
</comment>
<evidence type="ECO:0000313" key="5">
    <source>
        <dbReference type="EMBL" id="PZA13374.1"/>
    </source>
</evidence>
<dbReference type="FunFam" id="3.30.70.270:FF:000001">
    <property type="entry name" value="Diguanylate cyclase domain protein"/>
    <property type="match status" value="1"/>
</dbReference>
<dbReference type="EC" id="2.7.7.65" evidence="1"/>
<dbReference type="NCBIfam" id="TIGR00254">
    <property type="entry name" value="GGDEF"/>
    <property type="match status" value="1"/>
</dbReference>
<accession>A0A323ULF2</accession>
<dbReference type="InterPro" id="IPR000160">
    <property type="entry name" value="GGDEF_dom"/>
</dbReference>
<dbReference type="InterPro" id="IPR050469">
    <property type="entry name" value="Diguanylate_Cyclase"/>
</dbReference>
<feature type="transmembrane region" description="Helical" evidence="3">
    <location>
        <begin position="243"/>
        <end position="260"/>
    </location>
</feature>
<proteinExistence type="predicted"/>
<dbReference type="EMBL" id="QKQS01000006">
    <property type="protein sequence ID" value="PZA13374.1"/>
    <property type="molecule type" value="Genomic_DNA"/>
</dbReference>
<evidence type="ECO:0000256" key="3">
    <source>
        <dbReference type="SAM" id="Phobius"/>
    </source>
</evidence>
<dbReference type="GO" id="GO:0052621">
    <property type="term" value="F:diguanylate cyclase activity"/>
    <property type="evidence" value="ECO:0007669"/>
    <property type="project" value="UniProtKB-EC"/>
</dbReference>
<feature type="transmembrane region" description="Helical" evidence="3">
    <location>
        <begin position="129"/>
        <end position="147"/>
    </location>
</feature>
<protein>
    <recommendedName>
        <fullName evidence="1">diguanylate cyclase</fullName>
        <ecNumber evidence="1">2.7.7.65</ecNumber>
    </recommendedName>
</protein>
<feature type="transmembrane region" description="Helical" evidence="3">
    <location>
        <begin position="205"/>
        <end position="222"/>
    </location>
</feature>
<feature type="domain" description="GGDEF" evidence="4">
    <location>
        <begin position="598"/>
        <end position="727"/>
    </location>
</feature>
<dbReference type="SMART" id="SM00267">
    <property type="entry name" value="GGDEF"/>
    <property type="match status" value="1"/>
</dbReference>
<dbReference type="OrthoDB" id="9812260at2"/>
<gene>
    <name evidence="5" type="ORF">DNX69_03095</name>
</gene>
<feature type="transmembrane region" description="Helical" evidence="3">
    <location>
        <begin position="101"/>
        <end position="123"/>
    </location>
</feature>
<dbReference type="InterPro" id="IPR043128">
    <property type="entry name" value="Rev_trsase/Diguanyl_cyclase"/>
</dbReference>
<feature type="transmembrane region" description="Helical" evidence="3">
    <location>
        <begin position="12"/>
        <end position="32"/>
    </location>
</feature>
<name>A0A323ULF2_RHOPL</name>
<evidence type="ECO:0000313" key="6">
    <source>
        <dbReference type="Proteomes" id="UP000248134"/>
    </source>
</evidence>
<keyword evidence="3" id="KW-1133">Transmembrane helix</keyword>
<organism evidence="5 6">
    <name type="scientific">Rhodopseudomonas palustris</name>
    <dbReference type="NCBI Taxonomy" id="1076"/>
    <lineage>
        <taxon>Bacteria</taxon>
        <taxon>Pseudomonadati</taxon>
        <taxon>Pseudomonadota</taxon>
        <taxon>Alphaproteobacteria</taxon>
        <taxon>Hyphomicrobiales</taxon>
        <taxon>Nitrobacteraceae</taxon>
        <taxon>Rhodopseudomonas</taxon>
    </lineage>
</organism>
<evidence type="ECO:0000259" key="4">
    <source>
        <dbReference type="PROSITE" id="PS50887"/>
    </source>
</evidence>
<dbReference type="PANTHER" id="PTHR45138:SF9">
    <property type="entry name" value="DIGUANYLATE CYCLASE DGCM-RELATED"/>
    <property type="match status" value="1"/>
</dbReference>
<evidence type="ECO:0000256" key="1">
    <source>
        <dbReference type="ARBA" id="ARBA00012528"/>
    </source>
</evidence>
<dbReference type="InterPro" id="IPR029787">
    <property type="entry name" value="Nucleotide_cyclase"/>
</dbReference>
<dbReference type="SUPFAM" id="SSF55073">
    <property type="entry name" value="Nucleotide cyclase"/>
    <property type="match status" value="1"/>
</dbReference>
<dbReference type="RefSeq" id="WP_110784827.1">
    <property type="nucleotide sequence ID" value="NZ_QKQS01000006.1"/>
</dbReference>
<dbReference type="Gene3D" id="3.30.70.270">
    <property type="match status" value="1"/>
</dbReference>
<evidence type="ECO:0000256" key="2">
    <source>
        <dbReference type="ARBA" id="ARBA00034247"/>
    </source>
</evidence>
<feature type="transmembrane region" description="Helical" evidence="3">
    <location>
        <begin position="521"/>
        <end position="541"/>
    </location>
</feature>
<dbReference type="CDD" id="cd01949">
    <property type="entry name" value="GGDEF"/>
    <property type="match status" value="1"/>
</dbReference>
<keyword evidence="3" id="KW-0812">Transmembrane</keyword>
<comment type="catalytic activity">
    <reaction evidence="2">
        <text>2 GTP = 3',3'-c-di-GMP + 2 diphosphate</text>
        <dbReference type="Rhea" id="RHEA:24898"/>
        <dbReference type="ChEBI" id="CHEBI:33019"/>
        <dbReference type="ChEBI" id="CHEBI:37565"/>
        <dbReference type="ChEBI" id="CHEBI:58805"/>
        <dbReference type="EC" id="2.7.7.65"/>
    </reaction>
</comment>
<dbReference type="Proteomes" id="UP000248134">
    <property type="component" value="Unassembled WGS sequence"/>
</dbReference>
<keyword evidence="3" id="KW-0472">Membrane</keyword>
<dbReference type="Pfam" id="PF00990">
    <property type="entry name" value="GGDEF"/>
    <property type="match status" value="1"/>
</dbReference>
<feature type="transmembrane region" description="Helical" evidence="3">
    <location>
        <begin position="71"/>
        <end position="89"/>
    </location>
</feature>
<reference evidence="5 6" key="1">
    <citation type="submission" date="2018-06" db="EMBL/GenBank/DDBJ databases">
        <title>Draft Whole-Genome Sequence of the purple photosynthetic bacterium Rhodospeudomonas palustris XCP.</title>
        <authorList>
            <person name="Rayyan A."/>
            <person name="Meyer T.E."/>
            <person name="Kyndt J.A."/>
        </authorList>
    </citation>
    <scope>NUCLEOTIDE SEQUENCE [LARGE SCALE GENOMIC DNA]</scope>
    <source>
        <strain evidence="5 6">XCP</strain>
    </source>
</reference>